<dbReference type="InterPro" id="IPR032694">
    <property type="entry name" value="CopC/D"/>
</dbReference>
<dbReference type="PANTHER" id="PTHR34820:SF4">
    <property type="entry name" value="INNER MEMBRANE PROTEIN YEBZ"/>
    <property type="match status" value="1"/>
</dbReference>
<keyword evidence="6" id="KW-0472">Membrane</keyword>
<evidence type="ECO:0000256" key="5">
    <source>
        <dbReference type="SAM" id="MobiDB-lite"/>
    </source>
</evidence>
<feature type="transmembrane region" description="Helical" evidence="6">
    <location>
        <begin position="183"/>
        <end position="203"/>
    </location>
</feature>
<protein>
    <submittedName>
        <fullName evidence="8">Copper resistance protein CopC</fullName>
    </submittedName>
</protein>
<feature type="compositionally biased region" description="Acidic residues" evidence="5">
    <location>
        <begin position="146"/>
        <end position="155"/>
    </location>
</feature>
<evidence type="ECO:0000256" key="4">
    <source>
        <dbReference type="ARBA" id="ARBA00023008"/>
    </source>
</evidence>
<dbReference type="GO" id="GO:0046688">
    <property type="term" value="P:response to copper ion"/>
    <property type="evidence" value="ECO:0007669"/>
    <property type="project" value="InterPro"/>
</dbReference>
<dbReference type="Gene3D" id="2.60.40.1220">
    <property type="match status" value="1"/>
</dbReference>
<keyword evidence="3" id="KW-0732">Signal</keyword>
<feature type="domain" description="CopC" evidence="7">
    <location>
        <begin position="46"/>
        <end position="138"/>
    </location>
</feature>
<dbReference type="SUPFAM" id="SSF81296">
    <property type="entry name" value="E set domains"/>
    <property type="match status" value="1"/>
</dbReference>
<keyword evidence="6" id="KW-0812">Transmembrane</keyword>
<evidence type="ECO:0000256" key="2">
    <source>
        <dbReference type="ARBA" id="ARBA00022723"/>
    </source>
</evidence>
<sequence>MQRRPARDLTRGPVLSDLTSRTGLVAAGTVALLLTGAAVAAPASAHDVLLDSEPGDGEVLEEVPEEVVLTFSADQLDLGAVIQVLDADETAWEDGDTVVDGDQVRVAVDPDIPSGDYTVQWRSVASDGHPITGTFAFGLDVPEPEETPAVEETVEEAPPAPEPTPTAEPSPEPEVVEEEGGGVLVPVLIGALVLAGVAGAFWWRRRSREPRP</sequence>
<keyword evidence="4" id="KW-0186">Copper</keyword>
<dbReference type="Proteomes" id="UP000054314">
    <property type="component" value="Unassembled WGS sequence"/>
</dbReference>
<evidence type="ECO:0000313" key="8">
    <source>
        <dbReference type="EMBL" id="KGM13134.1"/>
    </source>
</evidence>
<evidence type="ECO:0000256" key="6">
    <source>
        <dbReference type="SAM" id="Phobius"/>
    </source>
</evidence>
<dbReference type="GO" id="GO:0030313">
    <property type="term" value="C:cell envelope"/>
    <property type="evidence" value="ECO:0007669"/>
    <property type="project" value="UniProtKB-SubCell"/>
</dbReference>
<dbReference type="Pfam" id="PF04234">
    <property type="entry name" value="CopC"/>
    <property type="match status" value="1"/>
</dbReference>
<evidence type="ECO:0000313" key="9">
    <source>
        <dbReference type="Proteomes" id="UP000054314"/>
    </source>
</evidence>
<organism evidence="8 9">
    <name type="scientific">Cellulomonas bogoriensis 69B4 = DSM 16987</name>
    <dbReference type="NCBI Taxonomy" id="1386082"/>
    <lineage>
        <taxon>Bacteria</taxon>
        <taxon>Bacillati</taxon>
        <taxon>Actinomycetota</taxon>
        <taxon>Actinomycetes</taxon>
        <taxon>Micrococcales</taxon>
        <taxon>Cellulomonadaceae</taxon>
        <taxon>Cellulomonas</taxon>
    </lineage>
</organism>
<dbReference type="InterPro" id="IPR014756">
    <property type="entry name" value="Ig_E-set"/>
</dbReference>
<accession>A0A0A0C171</accession>
<dbReference type="PANTHER" id="PTHR34820">
    <property type="entry name" value="INNER MEMBRANE PROTEIN YEBZ"/>
    <property type="match status" value="1"/>
</dbReference>
<comment type="subcellular location">
    <subcellularLocation>
        <location evidence="1">Cell envelope</location>
    </subcellularLocation>
</comment>
<gene>
    <name evidence="8" type="ORF">N869_16005</name>
</gene>
<dbReference type="InterPro" id="IPR014755">
    <property type="entry name" value="Cu-Rt/internalin_Ig-like"/>
</dbReference>
<feature type="compositionally biased region" description="Pro residues" evidence="5">
    <location>
        <begin position="158"/>
        <end position="172"/>
    </location>
</feature>
<evidence type="ECO:0000259" key="7">
    <source>
        <dbReference type="Pfam" id="PF04234"/>
    </source>
</evidence>
<dbReference type="EMBL" id="AXCZ01000064">
    <property type="protein sequence ID" value="KGM13134.1"/>
    <property type="molecule type" value="Genomic_DNA"/>
</dbReference>
<dbReference type="GO" id="GO:0006825">
    <property type="term" value="P:copper ion transport"/>
    <property type="evidence" value="ECO:0007669"/>
    <property type="project" value="InterPro"/>
</dbReference>
<evidence type="ECO:0000256" key="3">
    <source>
        <dbReference type="ARBA" id="ARBA00022729"/>
    </source>
</evidence>
<dbReference type="InterPro" id="IPR007348">
    <property type="entry name" value="CopC_dom"/>
</dbReference>
<name>A0A0A0C171_9CELL</name>
<evidence type="ECO:0000256" key="1">
    <source>
        <dbReference type="ARBA" id="ARBA00004196"/>
    </source>
</evidence>
<keyword evidence="6" id="KW-1133">Transmembrane helix</keyword>
<keyword evidence="2" id="KW-0479">Metal-binding</keyword>
<dbReference type="GO" id="GO:0005507">
    <property type="term" value="F:copper ion binding"/>
    <property type="evidence" value="ECO:0007669"/>
    <property type="project" value="InterPro"/>
</dbReference>
<comment type="caution">
    <text evidence="8">The sequence shown here is derived from an EMBL/GenBank/DDBJ whole genome shotgun (WGS) entry which is preliminary data.</text>
</comment>
<proteinExistence type="predicted"/>
<feature type="region of interest" description="Disordered" evidence="5">
    <location>
        <begin position="146"/>
        <end position="178"/>
    </location>
</feature>
<dbReference type="RefSeq" id="WP_052105228.1">
    <property type="nucleotide sequence ID" value="NZ_AXCZ01000064.1"/>
</dbReference>
<reference evidence="8 9" key="1">
    <citation type="submission" date="2013-08" db="EMBL/GenBank/DDBJ databases">
        <title>Genome sequencing of Cellulomonas bogoriensis 69B4.</title>
        <authorList>
            <person name="Chen F."/>
            <person name="Li Y."/>
            <person name="Wang G."/>
        </authorList>
    </citation>
    <scope>NUCLEOTIDE SEQUENCE [LARGE SCALE GENOMIC DNA]</scope>
    <source>
        <strain evidence="8 9">69B4</strain>
    </source>
</reference>
<dbReference type="GO" id="GO:0042597">
    <property type="term" value="C:periplasmic space"/>
    <property type="evidence" value="ECO:0007669"/>
    <property type="project" value="InterPro"/>
</dbReference>
<dbReference type="AlphaFoldDB" id="A0A0A0C171"/>
<dbReference type="GO" id="GO:0005886">
    <property type="term" value="C:plasma membrane"/>
    <property type="evidence" value="ECO:0007669"/>
    <property type="project" value="TreeGrafter"/>
</dbReference>
<keyword evidence="9" id="KW-1185">Reference proteome</keyword>